<keyword evidence="5" id="KW-0444">Lipid biosynthesis</keyword>
<keyword evidence="9 14" id="KW-0012">Acyltransferase</keyword>
<keyword evidence="8" id="KW-0443">Lipid metabolism</keyword>
<dbReference type="NCBIfam" id="TIGR02946">
    <property type="entry name" value="acyl_WS_DGAT"/>
    <property type="match status" value="1"/>
</dbReference>
<keyword evidence="15" id="KW-1185">Reference proteome</keyword>
<name>A0A4R7JXE7_9GAMM</name>
<dbReference type="RefSeq" id="WP_133735237.1">
    <property type="nucleotide sequence ID" value="NZ_SOAX01000002.1"/>
</dbReference>
<evidence type="ECO:0000256" key="10">
    <source>
        <dbReference type="ARBA" id="ARBA00048109"/>
    </source>
</evidence>
<comment type="catalytic activity">
    <reaction evidence="10">
        <text>an acyl-CoA + a 1,2-diacyl-sn-glycerol = a triacyl-sn-glycerol + CoA</text>
        <dbReference type="Rhea" id="RHEA:10868"/>
        <dbReference type="ChEBI" id="CHEBI:17815"/>
        <dbReference type="ChEBI" id="CHEBI:57287"/>
        <dbReference type="ChEBI" id="CHEBI:58342"/>
        <dbReference type="ChEBI" id="CHEBI:64615"/>
        <dbReference type="EC" id="2.3.1.20"/>
    </reaction>
</comment>
<dbReference type="UniPathway" id="UPA00282"/>
<dbReference type="Pfam" id="PF06974">
    <property type="entry name" value="WS_DGAT_C"/>
    <property type="match status" value="1"/>
</dbReference>
<feature type="region of interest" description="Disordered" evidence="11">
    <location>
        <begin position="161"/>
        <end position="186"/>
    </location>
</feature>
<evidence type="ECO:0000256" key="1">
    <source>
        <dbReference type="ARBA" id="ARBA00004771"/>
    </source>
</evidence>
<dbReference type="GO" id="GO:0071731">
    <property type="term" value="P:response to nitric oxide"/>
    <property type="evidence" value="ECO:0007669"/>
    <property type="project" value="TreeGrafter"/>
</dbReference>
<evidence type="ECO:0000256" key="8">
    <source>
        <dbReference type="ARBA" id="ARBA00023098"/>
    </source>
</evidence>
<dbReference type="Gene3D" id="3.30.559.30">
    <property type="entry name" value="Nonribosomal peptide synthetase, condensation domain"/>
    <property type="match status" value="1"/>
</dbReference>
<comment type="pathway">
    <text evidence="2">Lipid metabolism.</text>
</comment>
<dbReference type="EMBL" id="SOAX01000002">
    <property type="protein sequence ID" value="TDT43150.1"/>
    <property type="molecule type" value="Genomic_DNA"/>
</dbReference>
<protein>
    <recommendedName>
        <fullName evidence="4">diacylglycerol O-acyltransferase</fullName>
        <ecNumber evidence="4">2.3.1.20</ecNumber>
    </recommendedName>
</protein>
<dbReference type="PANTHER" id="PTHR31650:SF1">
    <property type="entry name" value="WAX ESTER SYNTHASE_DIACYLGLYCEROL ACYLTRANSFERASE 4-RELATED"/>
    <property type="match status" value="1"/>
</dbReference>
<dbReference type="InterPro" id="IPR014292">
    <property type="entry name" value="Acyl_transf_WS/DGAT"/>
</dbReference>
<dbReference type="PANTHER" id="PTHR31650">
    <property type="entry name" value="O-ACYLTRANSFERASE (WSD1-LIKE) FAMILY PROTEIN"/>
    <property type="match status" value="1"/>
</dbReference>
<feature type="compositionally biased region" description="Polar residues" evidence="11">
    <location>
        <begin position="173"/>
        <end position="186"/>
    </location>
</feature>
<dbReference type="OrthoDB" id="9810950at2"/>
<reference evidence="14 15" key="1">
    <citation type="submission" date="2019-03" db="EMBL/GenBank/DDBJ databases">
        <title>Genomic Encyclopedia of Type Strains, Phase IV (KMG-IV): sequencing the most valuable type-strain genomes for metagenomic binning, comparative biology and taxonomic classification.</title>
        <authorList>
            <person name="Goeker M."/>
        </authorList>
    </citation>
    <scope>NUCLEOTIDE SEQUENCE [LARGE SCALE GENOMIC DNA]</scope>
    <source>
        <strain evidence="14 15">DSM 15505</strain>
    </source>
</reference>
<evidence type="ECO:0000313" key="15">
    <source>
        <dbReference type="Proteomes" id="UP000295830"/>
    </source>
</evidence>
<dbReference type="GO" id="GO:0001666">
    <property type="term" value="P:response to hypoxia"/>
    <property type="evidence" value="ECO:0007669"/>
    <property type="project" value="TreeGrafter"/>
</dbReference>
<dbReference type="InterPro" id="IPR009721">
    <property type="entry name" value="O-acyltransferase_WSD1_C"/>
</dbReference>
<dbReference type="GO" id="GO:0006071">
    <property type="term" value="P:glycerol metabolic process"/>
    <property type="evidence" value="ECO:0007669"/>
    <property type="project" value="UniProtKB-KW"/>
</dbReference>
<dbReference type="InterPro" id="IPR004255">
    <property type="entry name" value="O-acyltransferase_WSD1_N"/>
</dbReference>
<evidence type="ECO:0000256" key="5">
    <source>
        <dbReference type="ARBA" id="ARBA00022516"/>
    </source>
</evidence>
<evidence type="ECO:0000256" key="6">
    <source>
        <dbReference type="ARBA" id="ARBA00022679"/>
    </source>
</evidence>
<dbReference type="InterPro" id="IPR045034">
    <property type="entry name" value="O-acyltransferase_WSD1-like"/>
</dbReference>
<evidence type="ECO:0000256" key="2">
    <source>
        <dbReference type="ARBA" id="ARBA00005189"/>
    </source>
</evidence>
<dbReference type="InterPro" id="IPR023213">
    <property type="entry name" value="CAT-like_dom_sf"/>
</dbReference>
<proteinExistence type="inferred from homology"/>
<feature type="domain" description="O-acyltransferase WSD1-like N-terminal" evidence="12">
    <location>
        <begin position="4"/>
        <end position="273"/>
    </location>
</feature>
<accession>A0A4R7JXE7</accession>
<dbReference type="EC" id="2.3.1.20" evidence="4"/>
<dbReference type="AlphaFoldDB" id="A0A4R7JXE7"/>
<evidence type="ECO:0000256" key="3">
    <source>
        <dbReference type="ARBA" id="ARBA00009587"/>
    </source>
</evidence>
<evidence type="ECO:0000256" key="11">
    <source>
        <dbReference type="SAM" id="MobiDB-lite"/>
    </source>
</evidence>
<comment type="similarity">
    <text evidence="3">Belongs to the long-chain O-acyltransferase family.</text>
</comment>
<sequence length="463" mass="51375">MKRMSVLDSSWLKVESEDTPMHVGNLQIFTLPDDAPETFLRDMVERMKGTGDIQAPWKYKLFSGSKLGRSLAPAWVEDKDLDLDYHVRHSALPRPGSERELGILVSRLHSHPLDFSRPLWECHIIEGLEGNRFALYTKMHHSLIDGISGVRLMQKILTTDPTKTNMRPPWTVEPSQRRSQSGQGVTSVQGAFEQALEALKIQAGSTPQLVTALARIASAGVRKDSKLTAPFVGPQSILNNRITGQRRFATQHYQIDRLKAICAVTDASLNDVVLQICGTAMRRFLLEQDKLPEEPLTAGIPVNVRPADDEGTGTAISFMIASLATDEPDPVARLEQIKDSTRVAKEHLQSLPRQVLNQYTMMLMSPYILQLISGLGGRMRPVFNVTISNVPGPPEPLYYEGARMEAMYPVSLVTHGGALNITCLSYAGALNFGYTGCRDTLPSMQRLAVYTGEALEELEQRLL</sequence>
<keyword evidence="7" id="KW-0319">Glycerol metabolism</keyword>
<dbReference type="SUPFAM" id="SSF52777">
    <property type="entry name" value="CoA-dependent acyltransferases"/>
    <property type="match status" value="2"/>
</dbReference>
<dbReference type="GO" id="GO:0019432">
    <property type="term" value="P:triglyceride biosynthetic process"/>
    <property type="evidence" value="ECO:0007669"/>
    <property type="project" value="UniProtKB-UniPathway"/>
</dbReference>
<evidence type="ECO:0000259" key="12">
    <source>
        <dbReference type="Pfam" id="PF03007"/>
    </source>
</evidence>
<keyword evidence="6 14" id="KW-0808">Transferase</keyword>
<evidence type="ECO:0000256" key="7">
    <source>
        <dbReference type="ARBA" id="ARBA00022798"/>
    </source>
</evidence>
<comment type="pathway">
    <text evidence="1">Glycerolipid metabolism; triacylglycerol biosynthesis.</text>
</comment>
<evidence type="ECO:0000256" key="9">
    <source>
        <dbReference type="ARBA" id="ARBA00023315"/>
    </source>
</evidence>
<evidence type="ECO:0000256" key="4">
    <source>
        <dbReference type="ARBA" id="ARBA00013244"/>
    </source>
</evidence>
<dbReference type="GO" id="GO:0051701">
    <property type="term" value="P:biological process involved in interaction with host"/>
    <property type="evidence" value="ECO:0007669"/>
    <property type="project" value="TreeGrafter"/>
</dbReference>
<gene>
    <name evidence="14" type="ORF">DES49_0960</name>
</gene>
<evidence type="ECO:0000313" key="14">
    <source>
        <dbReference type="EMBL" id="TDT43150.1"/>
    </source>
</evidence>
<dbReference type="Pfam" id="PF03007">
    <property type="entry name" value="WS_DGAT_cat"/>
    <property type="match status" value="1"/>
</dbReference>
<dbReference type="GO" id="GO:0004144">
    <property type="term" value="F:diacylglycerol O-acyltransferase activity"/>
    <property type="evidence" value="ECO:0007669"/>
    <property type="project" value="UniProtKB-EC"/>
</dbReference>
<feature type="domain" description="O-acyltransferase WSD1 C-terminal" evidence="13">
    <location>
        <begin position="313"/>
        <end position="458"/>
    </location>
</feature>
<comment type="caution">
    <text evidence="14">The sequence shown here is derived from an EMBL/GenBank/DDBJ whole genome shotgun (WGS) entry which is preliminary data.</text>
</comment>
<dbReference type="Gene3D" id="3.30.559.10">
    <property type="entry name" value="Chloramphenicol acetyltransferase-like domain"/>
    <property type="match status" value="1"/>
</dbReference>
<dbReference type="GO" id="GO:0005886">
    <property type="term" value="C:plasma membrane"/>
    <property type="evidence" value="ECO:0007669"/>
    <property type="project" value="TreeGrafter"/>
</dbReference>
<organism evidence="14 15">
    <name type="scientific">Halospina denitrificans</name>
    <dbReference type="NCBI Taxonomy" id="332522"/>
    <lineage>
        <taxon>Bacteria</taxon>
        <taxon>Pseudomonadati</taxon>
        <taxon>Pseudomonadota</taxon>
        <taxon>Gammaproteobacteria</taxon>
        <taxon>Halospina</taxon>
    </lineage>
</organism>
<evidence type="ECO:0000259" key="13">
    <source>
        <dbReference type="Pfam" id="PF06974"/>
    </source>
</evidence>
<dbReference type="Proteomes" id="UP000295830">
    <property type="component" value="Unassembled WGS sequence"/>
</dbReference>